<keyword evidence="6" id="KW-1185">Reference proteome</keyword>
<dbReference type="NCBIfam" id="TIGR03696">
    <property type="entry name" value="Rhs_assc_core"/>
    <property type="match status" value="1"/>
</dbReference>
<dbReference type="InterPro" id="IPR006530">
    <property type="entry name" value="YD"/>
</dbReference>
<organism evidence="5 6">
    <name type="scientific">Actinocorallia longicatena</name>
    <dbReference type="NCBI Taxonomy" id="111803"/>
    <lineage>
        <taxon>Bacteria</taxon>
        <taxon>Bacillati</taxon>
        <taxon>Actinomycetota</taxon>
        <taxon>Actinomycetes</taxon>
        <taxon>Streptosporangiales</taxon>
        <taxon>Thermomonosporaceae</taxon>
        <taxon>Actinocorallia</taxon>
    </lineage>
</organism>
<dbReference type="InterPro" id="IPR050708">
    <property type="entry name" value="T6SS_VgrG/RHS"/>
</dbReference>
<dbReference type="PANTHER" id="PTHR32305:SF17">
    <property type="entry name" value="TRNA NUCLEASE WAPA"/>
    <property type="match status" value="1"/>
</dbReference>
<feature type="compositionally biased region" description="Basic and acidic residues" evidence="2">
    <location>
        <begin position="1177"/>
        <end position="1187"/>
    </location>
</feature>
<reference evidence="6" key="1">
    <citation type="journal article" date="2019" name="Int. J. Syst. Evol. Microbiol.">
        <title>The Global Catalogue of Microorganisms (GCM) 10K type strain sequencing project: providing services to taxonomists for standard genome sequencing and annotation.</title>
        <authorList>
            <consortium name="The Broad Institute Genomics Platform"/>
            <consortium name="The Broad Institute Genome Sequencing Center for Infectious Disease"/>
            <person name="Wu L."/>
            <person name="Ma J."/>
        </authorList>
    </citation>
    <scope>NUCLEOTIDE SEQUENCE [LARGE SCALE GENOMIC DNA]</scope>
    <source>
        <strain evidence="6">JCM 9377</strain>
    </source>
</reference>
<keyword evidence="1" id="KW-0677">Repeat</keyword>
<evidence type="ECO:0000256" key="3">
    <source>
        <dbReference type="SAM" id="SignalP"/>
    </source>
</evidence>
<dbReference type="PANTHER" id="PTHR32305">
    <property type="match status" value="1"/>
</dbReference>
<dbReference type="Pfam" id="PF05593">
    <property type="entry name" value="RHS_repeat"/>
    <property type="match status" value="1"/>
</dbReference>
<proteinExistence type="predicted"/>
<evidence type="ECO:0000259" key="4">
    <source>
        <dbReference type="Pfam" id="PF25023"/>
    </source>
</evidence>
<comment type="caution">
    <text evidence="5">The sequence shown here is derived from an EMBL/GenBank/DDBJ whole genome shotgun (WGS) entry which is preliminary data.</text>
</comment>
<feature type="region of interest" description="Disordered" evidence="2">
    <location>
        <begin position="2023"/>
        <end position="2042"/>
    </location>
</feature>
<dbReference type="Pfam" id="PF25023">
    <property type="entry name" value="TEN_YD-shell"/>
    <property type="match status" value="1"/>
</dbReference>
<protein>
    <submittedName>
        <fullName evidence="5">RHS repeat-associated core domain-containing protein</fullName>
    </submittedName>
</protein>
<feature type="chain" id="PRO_5046106321" evidence="3">
    <location>
        <begin position="22"/>
        <end position="2052"/>
    </location>
</feature>
<feature type="region of interest" description="Disordered" evidence="2">
    <location>
        <begin position="1177"/>
        <end position="1196"/>
    </location>
</feature>
<dbReference type="InterPro" id="IPR022385">
    <property type="entry name" value="Rhs_assc_core"/>
</dbReference>
<dbReference type="Proteomes" id="UP001501237">
    <property type="component" value="Unassembled WGS sequence"/>
</dbReference>
<accession>A0ABP6QIH9</accession>
<feature type="signal peptide" evidence="3">
    <location>
        <begin position="1"/>
        <end position="21"/>
    </location>
</feature>
<gene>
    <name evidence="5" type="ORF">GCM10010468_65890</name>
</gene>
<dbReference type="InterPro" id="IPR031325">
    <property type="entry name" value="RHS_repeat"/>
</dbReference>
<evidence type="ECO:0000256" key="1">
    <source>
        <dbReference type="ARBA" id="ARBA00022737"/>
    </source>
</evidence>
<evidence type="ECO:0000313" key="5">
    <source>
        <dbReference type="EMBL" id="GAA3233341.1"/>
    </source>
</evidence>
<evidence type="ECO:0000256" key="2">
    <source>
        <dbReference type="SAM" id="MobiDB-lite"/>
    </source>
</evidence>
<dbReference type="Gene3D" id="2.180.10.10">
    <property type="entry name" value="RHS repeat-associated core"/>
    <property type="match status" value="2"/>
</dbReference>
<sequence>MPIRRVTARPALLLAMAPLLAIPLFGQIPAIAAAADRLQAQIDPEVPGATVKPVRTPPGRTGTPFKGAEPVWPGGGDAVVALSGDRQVAAGALPVTVAAGKRPDGRSVAGTAAPEKVRVEVLDRRAGGGPVLRISRADGVDARGSVRVSVDYAKFRDAYGADWSTRLRLVQDGSRVLPTTNDQDQKTVTADVEVAPPGPATGVAAAGTLVAVQAAPSGPSGDYSATSLQPSSAWTSGGSSGDFTWNYPLRLPPSPGPVPKVSLGYSSQSVDGRMVSSNNQPSMIGEGFDWSPGYLERKYKSCTDDMSGGNNSTKTGDQCWATDNATLSFNGKGGELIFETGKGWHLRNDDGTRIERRTGGVNGDNDGEHWVVTTTDGTQYWFGRNRLPGWASGKAETGSVLTSPVYGNHAGEPCHAAAFSGSSCAQAYRWNLDYVVDAFGNSSSYWYAKETGKYGRNGSSTDLASYDRAGYLTRIDYGTRSDTAYGTAPAQVVFDMADRCLANCTSKTATSWPDVPWDQECTASPCYTGAPTFWTTKRLAKVTTRIWNGTAPAPVESWTLTHSFPDPGDGTRAGLWLDRISHSGLTGGTASVPDVSFTGVQMPNRVDATDHSPAMNWWRLAQISTETGGKISVAYSGPDCVAASRIPSAPESNKLRCYPVKWTPPGLTDPVTDYFHKYVVTAVTENDLTGGAPRTVTAYEYVGDPAWHYTDDDGLVKADSKTWSVWRGYGTVRTRKGDPGEQTLSEARYFRGMHGDKLPTGTRAVTLPAAGGAPAVEDEDAYAGMTRQSTVLNGAAEVSGEVTEPWRSAPSASRTINGVAVHARFTGTAATHGRTVLDGGKVRTTTVRNTLDAYGMVTQVDDAGDEDAPGDESCVKTTFEPRNTARWLVSYAHRTETYAVPCGTAPASEKDVIGDERTSYDGQAHGTAPVNGAKTVTEVLKTWTPTARTYLVSSKAVYDVQGRVVEARDVKDNKTVTAYTPATGGPVTASTVTSPLGWKTTTTLAPSWGLPTKIVDNNGRTTELAYDPLGRLTSVWLPGRARSESASATYAYRVRNDGPVAVTTSKLNAAGGYTTFHTLYDGLLRPRQSQAPEAGTLGGRIITDTLYDTAGRTWKTNEAYVADGAPVTDLFQPCLGRPQPCDPDAQIPAQTRKTYDGAGRETASAFLVKGREKWRTTTVHGGDHKDVTPPAGGTPTTIYTDARGLMTEQRQYKGDTAAGDFDATTYSYTRKGELEKITDPAGNTWTNGYDLRGRNVTVADPDKGTTTSAYNDAGELVSVTDTDDQKLIYAYDAIGRRKELYAGSVAPANKRAEWTFDTVVTGQPSASTRYEGGNAYTRAVTAYTTDYKPKTVTYTIPEAETGLAGTYTYEHTFTGNGLPATTKLPDLDGTGGLPAETLTQGYTALDKPRTLSTSIGATTYVDSTSYTRFGELAVFGRRNAGGRFMDTGLYYQEGTRRLERILTTKETAPAAVTDLNLTYDATGNVTRLADTPAAGVPDVQCFTYDHLRRLTEAWTPGGGDCDPDPSAAALGGPAKYWHTWSFDLVGNRTKLVEHATATGDVTTAYRYPAPKASQPHTLLGTTRTDSAGAVNAAYTYDDQGNTLTRPAPTSGDQTLTWDVEGHLATSRDTTGTSGNLYDADGDRLIHRDPGGKTLYLPDQELRTTTAGIKTSTRYYTHSGQQVAVRTSTGLTWLASDHQGTQTASAHPVTQAVSRRRQLPYGDARGTTAAWPSGMDKGFVGGTNDSTGLTHLGAREYDARIGRFISVDPVIDPNDPQQLHGYGYSVANPITMSDPDGRLPGWMKAVGSLVKNQVEAHVEAAKTAVAAVGNAVSTVGSVLYEQAGNISAVSGVLAMVTPPPLNLVLGGISLVAGAVDAYKSCSEGKPLECGLGVVSLVPGVAGLRAGSKVYKARDALKLADKLAGEAQDGIKLAKVGYDEALMKNPFYAESRKAYDQSMKSFEATLDQVYQVRSQALTTLNKWVPIDKQWTKVGNVFTWENWGFTNLKWNGMADSRDELYLGHRPQPVVRASPPRPQPTGGWNPYRRYGGQLLE</sequence>
<dbReference type="EMBL" id="BAAAUV010000024">
    <property type="protein sequence ID" value="GAA3233341.1"/>
    <property type="molecule type" value="Genomic_DNA"/>
</dbReference>
<keyword evidence="3" id="KW-0732">Signal</keyword>
<evidence type="ECO:0000313" key="6">
    <source>
        <dbReference type="Proteomes" id="UP001501237"/>
    </source>
</evidence>
<dbReference type="NCBIfam" id="TIGR01643">
    <property type="entry name" value="YD_repeat_2x"/>
    <property type="match status" value="2"/>
</dbReference>
<dbReference type="InterPro" id="IPR056823">
    <property type="entry name" value="TEN-like_YD-shell"/>
</dbReference>
<dbReference type="RefSeq" id="WP_344836100.1">
    <property type="nucleotide sequence ID" value="NZ_BAAAUV010000024.1"/>
</dbReference>
<feature type="domain" description="Teneurin-like YD-shell" evidence="4">
    <location>
        <begin position="1592"/>
        <end position="1789"/>
    </location>
</feature>
<name>A0ABP6QIH9_9ACTN</name>